<sequence length="331" mass="35793">MTQLPLAELHVHLEGTAPPALIRKLADRNGLTVPEGVFETPEKFRWVDFLDFLRTYDLAASVIRTPEDYRDVTYEYLVGCAREGAIYVELIASPDHAANVGLSDADHYAGIAAGIDDARAATGIEARILVTAIRNFGVEAAVEIARRHAEERHPYVVGFNLAGDEAGYPPAQFHEAYAIAAASGLGCTVHAGEHAGAESVREALTLPVSRLSHGVRAIEDPALVAEIAERGIVLEACPTSNVATHVFASYEEHPLRKLHEAGVKWTLGSDDPPYFGCSIGGEYAVARERFGFEEGELRTITRTAVQASFADDAAKATLLNRITASDDRHDH</sequence>
<evidence type="ECO:0000313" key="7">
    <source>
        <dbReference type="EMBL" id="MDA0184306.1"/>
    </source>
</evidence>
<dbReference type="AlphaFoldDB" id="A0A9X3NDZ1"/>
<evidence type="ECO:0000256" key="2">
    <source>
        <dbReference type="ARBA" id="ARBA00006676"/>
    </source>
</evidence>
<keyword evidence="4 7" id="KW-0378">Hydrolase</keyword>
<dbReference type="Pfam" id="PF00962">
    <property type="entry name" value="A_deaminase"/>
    <property type="match status" value="1"/>
</dbReference>
<evidence type="ECO:0000256" key="1">
    <source>
        <dbReference type="ARBA" id="ARBA00001947"/>
    </source>
</evidence>
<comment type="caution">
    <text evidence="7">The sequence shown here is derived from an EMBL/GenBank/DDBJ whole genome shotgun (WGS) entry which is preliminary data.</text>
</comment>
<gene>
    <name evidence="7" type="primary">add</name>
    <name evidence="7" type="ORF">OJ997_28635</name>
</gene>
<feature type="domain" description="Adenosine deaminase" evidence="6">
    <location>
        <begin position="5"/>
        <end position="323"/>
    </location>
</feature>
<dbReference type="NCBIfam" id="TIGR01430">
    <property type="entry name" value="aden_deam"/>
    <property type="match status" value="1"/>
</dbReference>
<keyword evidence="3" id="KW-0479">Metal-binding</keyword>
<keyword evidence="5" id="KW-0862">Zinc</keyword>
<dbReference type="GO" id="GO:0016814">
    <property type="term" value="F:hydrolase activity, acting on carbon-nitrogen (but not peptide) bonds, in cyclic amidines"/>
    <property type="evidence" value="ECO:0007669"/>
    <property type="project" value="UniProtKB-ARBA"/>
</dbReference>
<dbReference type="GO" id="GO:0019239">
    <property type="term" value="F:deaminase activity"/>
    <property type="evidence" value="ECO:0007669"/>
    <property type="project" value="InterPro"/>
</dbReference>
<accession>A0A9X3NDZ1</accession>
<evidence type="ECO:0000256" key="5">
    <source>
        <dbReference type="ARBA" id="ARBA00022833"/>
    </source>
</evidence>
<dbReference type="EMBL" id="JAPDDP010000073">
    <property type="protein sequence ID" value="MDA0184306.1"/>
    <property type="molecule type" value="Genomic_DNA"/>
</dbReference>
<reference evidence="7" key="1">
    <citation type="submission" date="2022-10" db="EMBL/GenBank/DDBJ databases">
        <title>The WGS of Solirubrobacter phytolaccae KCTC 29190.</title>
        <authorList>
            <person name="Jiang Z."/>
        </authorList>
    </citation>
    <scope>NUCLEOTIDE SEQUENCE</scope>
    <source>
        <strain evidence="7">KCTC 29190</strain>
    </source>
</reference>
<dbReference type="InterPro" id="IPR006330">
    <property type="entry name" value="Ado/ade_deaminase"/>
</dbReference>
<dbReference type="PANTHER" id="PTHR43114">
    <property type="entry name" value="ADENINE DEAMINASE"/>
    <property type="match status" value="1"/>
</dbReference>
<evidence type="ECO:0000313" key="8">
    <source>
        <dbReference type="Proteomes" id="UP001147653"/>
    </source>
</evidence>
<dbReference type="InterPro" id="IPR001365">
    <property type="entry name" value="A_deaminase_dom"/>
</dbReference>
<comment type="cofactor">
    <cofactor evidence="1">
        <name>Zn(2+)</name>
        <dbReference type="ChEBI" id="CHEBI:29105"/>
    </cofactor>
</comment>
<evidence type="ECO:0000259" key="6">
    <source>
        <dbReference type="Pfam" id="PF00962"/>
    </source>
</evidence>
<name>A0A9X3NDZ1_9ACTN</name>
<protein>
    <submittedName>
        <fullName evidence="7">Adenosine deaminase</fullName>
        <ecNumber evidence="7">3.5.4.4</ecNumber>
    </submittedName>
</protein>
<evidence type="ECO:0000256" key="4">
    <source>
        <dbReference type="ARBA" id="ARBA00022801"/>
    </source>
</evidence>
<dbReference type="PANTHER" id="PTHR43114:SF6">
    <property type="entry name" value="ADENINE DEAMINASE"/>
    <property type="match status" value="1"/>
</dbReference>
<dbReference type="RefSeq" id="WP_270028750.1">
    <property type="nucleotide sequence ID" value="NZ_JAPDDP010000073.1"/>
</dbReference>
<dbReference type="InterPro" id="IPR032466">
    <property type="entry name" value="Metal_Hydrolase"/>
</dbReference>
<dbReference type="GO" id="GO:0046872">
    <property type="term" value="F:metal ion binding"/>
    <property type="evidence" value="ECO:0007669"/>
    <property type="project" value="UniProtKB-KW"/>
</dbReference>
<dbReference type="EC" id="3.5.4.4" evidence="7"/>
<organism evidence="7 8">
    <name type="scientific">Solirubrobacter phytolaccae</name>
    <dbReference type="NCBI Taxonomy" id="1404360"/>
    <lineage>
        <taxon>Bacteria</taxon>
        <taxon>Bacillati</taxon>
        <taxon>Actinomycetota</taxon>
        <taxon>Thermoleophilia</taxon>
        <taxon>Solirubrobacterales</taxon>
        <taxon>Solirubrobacteraceae</taxon>
        <taxon>Solirubrobacter</taxon>
    </lineage>
</organism>
<comment type="similarity">
    <text evidence="2">Belongs to the metallo-dependent hydrolases superfamily. Adenosine and AMP deaminases family.</text>
</comment>
<dbReference type="SUPFAM" id="SSF51556">
    <property type="entry name" value="Metallo-dependent hydrolases"/>
    <property type="match status" value="1"/>
</dbReference>
<dbReference type="Gene3D" id="3.20.20.140">
    <property type="entry name" value="Metal-dependent hydrolases"/>
    <property type="match status" value="1"/>
</dbReference>
<evidence type="ECO:0000256" key="3">
    <source>
        <dbReference type="ARBA" id="ARBA00022723"/>
    </source>
</evidence>
<dbReference type="Proteomes" id="UP001147653">
    <property type="component" value="Unassembled WGS sequence"/>
</dbReference>
<keyword evidence="8" id="KW-1185">Reference proteome</keyword>
<proteinExistence type="inferred from homology"/>